<evidence type="ECO:0000313" key="1">
    <source>
        <dbReference type="EMBL" id="AHI22695.1"/>
    </source>
</evidence>
<organism evidence="1 2">
    <name type="scientific">Corynebacterium vitaeruminis DSM 20294</name>
    <dbReference type="NCBI Taxonomy" id="1224164"/>
    <lineage>
        <taxon>Bacteria</taxon>
        <taxon>Bacillati</taxon>
        <taxon>Actinomycetota</taxon>
        <taxon>Actinomycetes</taxon>
        <taxon>Mycobacteriales</taxon>
        <taxon>Corynebacteriaceae</taxon>
        <taxon>Corynebacterium</taxon>
    </lineage>
</organism>
<dbReference type="HOGENOM" id="CLU_2315550_0_0_11"/>
<proteinExistence type="predicted"/>
<dbReference type="Proteomes" id="UP000019222">
    <property type="component" value="Chromosome"/>
</dbReference>
<gene>
    <name evidence="1" type="ORF">B843_06550</name>
</gene>
<reference evidence="1 2" key="1">
    <citation type="submission" date="2013-02" db="EMBL/GenBank/DDBJ databases">
        <title>The complete genome sequence of Corynebacterium vitaeruminis DSM 20294.</title>
        <authorList>
            <person name="Ruckert C."/>
            <person name="Albersmeier A."/>
            <person name="Kalinowski J."/>
        </authorList>
    </citation>
    <scope>NUCLEOTIDE SEQUENCE [LARGE SCALE GENOMIC DNA]</scope>
    <source>
        <strain evidence="2">ATCC 10234</strain>
    </source>
</reference>
<sequence>MSIKEQWQPLFDELPLFYYSHSYSVTTTDALFFPSGLVQEILKEPLVREALQTLCLKLMRRGEASLFRRWHSEDLATLAYQQVVTQYSGDPAAEILSSS</sequence>
<name>W5Y1D1_9CORY</name>
<evidence type="ECO:0000313" key="2">
    <source>
        <dbReference type="Proteomes" id="UP000019222"/>
    </source>
</evidence>
<dbReference type="AlphaFoldDB" id="W5Y1D1"/>
<accession>W5Y1D1</accession>
<dbReference type="KEGG" id="cvt:B843_06550"/>
<dbReference type="EMBL" id="CP004353">
    <property type="protein sequence ID" value="AHI22695.1"/>
    <property type="molecule type" value="Genomic_DNA"/>
</dbReference>
<protein>
    <submittedName>
        <fullName evidence="1">Uncharacterized protein</fullName>
    </submittedName>
</protein>
<keyword evidence="2" id="KW-1185">Reference proteome</keyword>